<dbReference type="VEuPathDB" id="AmoebaDB:NfTy_076130"/>
<feature type="compositionally biased region" description="Low complexity" evidence="2">
    <location>
        <begin position="1009"/>
        <end position="1075"/>
    </location>
</feature>
<accession>A0A6A5B9H5</accession>
<dbReference type="Proteomes" id="UP000444721">
    <property type="component" value="Unassembled WGS sequence"/>
</dbReference>
<dbReference type="VEuPathDB" id="AmoebaDB:FDP41_006999"/>
<gene>
    <name evidence="3" type="ORF">FDP41_006999</name>
</gene>
<dbReference type="VEuPathDB" id="AmoebaDB:NF0100080"/>
<dbReference type="GO" id="GO:0032367">
    <property type="term" value="P:intracellular cholesterol transport"/>
    <property type="evidence" value="ECO:0007669"/>
    <property type="project" value="InterPro"/>
</dbReference>
<dbReference type="GO" id="GO:0005802">
    <property type="term" value="C:trans-Golgi network"/>
    <property type="evidence" value="ECO:0007669"/>
    <property type="project" value="InterPro"/>
</dbReference>
<reference evidence="3 4" key="1">
    <citation type="journal article" date="2019" name="Sci. Rep.">
        <title>Nanopore sequencing improves the draft genome of the human pathogenic amoeba Naegleria fowleri.</title>
        <authorList>
            <person name="Liechti N."/>
            <person name="Schurch N."/>
            <person name="Bruggmann R."/>
            <person name="Wittwer M."/>
        </authorList>
    </citation>
    <scope>NUCLEOTIDE SEQUENCE [LARGE SCALE GENOMIC DNA]</scope>
    <source>
        <strain evidence="3 4">ATCC 30894</strain>
    </source>
</reference>
<evidence type="ECO:0000256" key="1">
    <source>
        <dbReference type="PROSITE-ProRule" id="PRU00103"/>
    </source>
</evidence>
<dbReference type="OMA" id="SHHEETE"/>
<protein>
    <submittedName>
        <fullName evidence="3">Uncharacterized protein</fullName>
    </submittedName>
</protein>
<dbReference type="SUPFAM" id="SSF48371">
    <property type="entry name" value="ARM repeat"/>
    <property type="match status" value="1"/>
</dbReference>
<feature type="region of interest" description="Disordered" evidence="2">
    <location>
        <begin position="1007"/>
        <end position="1091"/>
    </location>
</feature>
<dbReference type="RefSeq" id="XP_044558680.1">
    <property type="nucleotide sequence ID" value="XM_044710694.1"/>
</dbReference>
<dbReference type="PANTHER" id="PTHR32059">
    <property type="entry name" value="RAB11-BINDING PROTEIN RELCH"/>
    <property type="match status" value="1"/>
</dbReference>
<dbReference type="EMBL" id="VFQX01000056">
    <property type="protein sequence ID" value="KAF0973967.1"/>
    <property type="molecule type" value="Genomic_DNA"/>
</dbReference>
<feature type="compositionally biased region" description="Polar residues" evidence="2">
    <location>
        <begin position="135"/>
        <end position="145"/>
    </location>
</feature>
<comment type="caution">
    <text evidence="3">The sequence shown here is derived from an EMBL/GenBank/DDBJ whole genome shotgun (WGS) entry which is preliminary data.</text>
</comment>
<evidence type="ECO:0000313" key="3">
    <source>
        <dbReference type="EMBL" id="KAF0973967.1"/>
    </source>
</evidence>
<dbReference type="SMART" id="SM00667">
    <property type="entry name" value="LisH"/>
    <property type="match status" value="2"/>
</dbReference>
<organism evidence="3 4">
    <name type="scientific">Naegleria fowleri</name>
    <name type="common">Brain eating amoeba</name>
    <dbReference type="NCBI Taxonomy" id="5763"/>
    <lineage>
        <taxon>Eukaryota</taxon>
        <taxon>Discoba</taxon>
        <taxon>Heterolobosea</taxon>
        <taxon>Tetramitia</taxon>
        <taxon>Eutetramitia</taxon>
        <taxon>Vahlkampfiidae</taxon>
        <taxon>Naegleria</taxon>
    </lineage>
</organism>
<evidence type="ECO:0000256" key="2">
    <source>
        <dbReference type="SAM" id="MobiDB-lite"/>
    </source>
</evidence>
<dbReference type="Gene3D" id="1.25.10.10">
    <property type="entry name" value="Leucine-rich Repeat Variant"/>
    <property type="match status" value="2"/>
</dbReference>
<sequence>MNEYVASYLLKNNFMLTALEFYQELLEEGLELKILRDYFENKEYKNVQESTSSNGGGMMIQVDSEHTKALEEQLKKKDEKISLMEYEIKLLQSDIVKLKGQMREAFTSTVKRSHSESEVSENGGEESTREDGITSPPTNQEQNGEGSAESKMASEPLTIQEKQVINYLIKDYLTQQGYKISAISFSDEVHEMDMFNLDEMLPNHTNENDLPLGLHYLYRHYYSSGDKTKQNMKDTKALREALSQLEAKDKLIQNLEKSIQRQDKTIEKLKAQNKALEQDMSNIKQEKTAESTSAVTSTESHHEETETDTLNNSTDSISNDVMVLQAKLREYENQESSIVQIVGEKLPTLLAAVKSNERQEFMPILTATLQAHPDAEVRETLSEALFNLVKKPDEQERQMIINGCITLARRISPDRFEKEVLPQCWKQMTHKYTERKILVAEACGELAHYVKASLRPTMLLSTLAKLMEDKTDEVRESVVINLAKLISTFTEEEDVESKSKYFQIEEMTLKFLYDKAETVESAAIRLLVPALITWCFNFDYLFEKFAPTLLSNIENLIKKRLKSGSSASSAKIVVLLKCFGGVIPYLHKMMLNTMPADMKGEVKDEPTLRKIMDRYINDNPLSELEKTKSATWKGLYWLLNVCIRRLLSIAASVHVEHTNICKEIYFLFNSLCETFGEPTISKVFELKIITLLETNSDPIVDGTIEVVKKDKDVDRSSVSLVKERLLPVYICGTLPFSPKERIMDVIKNLVINVSISERTWDSSHMPFLYNALISAVTNEKLRGDVLSVVCKLAVNPSKVVRSAVADILVELIQPLSSDVLSATVLPALITLASDMEAEIKVKAVRGLGKLACNLNEVADFDKLATQIESILETRDRTMFKEILIMFSKIIPEVESYFRDFFIIKKLVWLGKQNNLNSDLRDRRDTAGYILDNYRALNGCMLTDDIIDQIIEGLDYLSKDCELITDSSVASFVSQMKEELEHILEQHAKEENKGSTLISLTSLFEKMKPSTNDGTNSSMGSSSISTTTSSTMTNSSTAATSGAGSGAVSSASSSTQPSTTATGGTGSTTATGNTTNWQGISGGAKTTDDSQMKENLKKIFTFGLMNTKKQ</sequence>
<dbReference type="InterPro" id="IPR040362">
    <property type="entry name" value="RELCH"/>
</dbReference>
<dbReference type="AlphaFoldDB" id="A0A6A5B9H5"/>
<dbReference type="PROSITE" id="PS50896">
    <property type="entry name" value="LISH"/>
    <property type="match status" value="2"/>
</dbReference>
<feature type="region of interest" description="Disordered" evidence="2">
    <location>
        <begin position="107"/>
        <end position="155"/>
    </location>
</feature>
<keyword evidence="4" id="KW-1185">Reference proteome</keyword>
<dbReference type="InterPro" id="IPR006594">
    <property type="entry name" value="LisH"/>
</dbReference>
<dbReference type="InterPro" id="IPR011989">
    <property type="entry name" value="ARM-like"/>
</dbReference>
<feature type="repeat" description="HEAT" evidence="1">
    <location>
        <begin position="459"/>
        <end position="497"/>
    </location>
</feature>
<evidence type="ECO:0000313" key="4">
    <source>
        <dbReference type="Proteomes" id="UP000444721"/>
    </source>
</evidence>
<name>A0A6A5B9H5_NAEFO</name>
<dbReference type="OrthoDB" id="1695393at2759"/>
<dbReference type="GeneID" id="68114217"/>
<dbReference type="InterPro" id="IPR016024">
    <property type="entry name" value="ARM-type_fold"/>
</dbReference>
<dbReference type="PANTHER" id="PTHR32059:SF0">
    <property type="entry name" value="RAB11-BINDING PROTEIN RELCH"/>
    <property type="match status" value="1"/>
</dbReference>
<dbReference type="PROSITE" id="PS50077">
    <property type="entry name" value="HEAT_REPEAT"/>
    <property type="match status" value="2"/>
</dbReference>
<feature type="region of interest" description="Disordered" evidence="2">
    <location>
        <begin position="278"/>
        <end position="316"/>
    </location>
</feature>
<dbReference type="GO" id="GO:0055037">
    <property type="term" value="C:recycling endosome"/>
    <property type="evidence" value="ECO:0007669"/>
    <property type="project" value="TreeGrafter"/>
</dbReference>
<dbReference type="InterPro" id="IPR021133">
    <property type="entry name" value="HEAT_type_2"/>
</dbReference>
<feature type="repeat" description="HEAT" evidence="1">
    <location>
        <begin position="824"/>
        <end position="856"/>
    </location>
</feature>
<proteinExistence type="predicted"/>